<dbReference type="KEGG" id="atm:ANT_30510"/>
<dbReference type="PANTHER" id="PTHR45663">
    <property type="entry name" value="GEO12009P1"/>
    <property type="match status" value="1"/>
</dbReference>
<evidence type="ECO:0000256" key="5">
    <source>
        <dbReference type="ARBA" id="ARBA00023284"/>
    </source>
</evidence>
<dbReference type="HOGENOM" id="CLU_046120_1_1_0"/>
<gene>
    <name evidence="8" type="ordered locus">ANT_30510</name>
</gene>
<evidence type="ECO:0000259" key="7">
    <source>
        <dbReference type="PROSITE" id="PS51352"/>
    </source>
</evidence>
<dbReference type="PROSITE" id="PS51352">
    <property type="entry name" value="THIOREDOXIN_2"/>
    <property type="match status" value="1"/>
</dbReference>
<feature type="domain" description="Thioredoxin" evidence="7">
    <location>
        <begin position="1"/>
        <end position="113"/>
    </location>
</feature>
<protein>
    <recommendedName>
        <fullName evidence="6">Thioredoxin</fullName>
    </recommendedName>
</protein>
<dbReference type="EMBL" id="AP012029">
    <property type="protein sequence ID" value="BAJ65077.1"/>
    <property type="molecule type" value="Genomic_DNA"/>
</dbReference>
<reference evidence="8 9" key="1">
    <citation type="submission" date="2010-12" db="EMBL/GenBank/DDBJ databases">
        <title>Whole genome sequence of Anaerolinea thermophila UNI-1.</title>
        <authorList>
            <person name="Narita-Yamada S."/>
            <person name="Kishi E."/>
            <person name="Watanabe Y."/>
            <person name="Takasaki K."/>
            <person name="Ankai A."/>
            <person name="Oguchi A."/>
            <person name="Fukui S."/>
            <person name="Takahashi M."/>
            <person name="Yashiro I."/>
            <person name="Hosoyama A."/>
            <person name="Sekiguchi Y."/>
            <person name="Hanada S."/>
            <person name="Fujita N."/>
        </authorList>
    </citation>
    <scope>NUCLEOTIDE SEQUENCE [LARGE SCALE GENOMIC DNA]</scope>
    <source>
        <strain evidence="9">DSM 14523 / JCM 11388 / NBRC 100420 / UNI-1</strain>
    </source>
</reference>
<dbReference type="SUPFAM" id="SSF52833">
    <property type="entry name" value="Thioredoxin-like"/>
    <property type="match status" value="1"/>
</dbReference>
<dbReference type="InterPro" id="IPR005746">
    <property type="entry name" value="Thioredoxin"/>
</dbReference>
<dbReference type="Proteomes" id="UP000008922">
    <property type="component" value="Chromosome"/>
</dbReference>
<evidence type="ECO:0000256" key="1">
    <source>
        <dbReference type="ARBA" id="ARBA00008987"/>
    </source>
</evidence>
<sequence length="278" mass="31477">MMTSNFIVDVNEADFEFEVIAYSQNTPVLVDFWASWCQPCRHLTPLLEGLANEMQGAFRLARVNVDENPNLALRYGVRSIPTVKAFVQGQVVAEFVGLQPEARIREFIQRLMPPSPAALALEKAYSLLAEQQWEDAETIFRDLEDQEGLRPAVQLGLLKSVLAQGRGGEAALILRDFPASREFPIAEKMRPLVEALVQFERGELPNETDLDATFINAIRLARRGNLEAAMDGLLDILRQDKRYRNDLARQVMLGILELYDPNDPTARQYRNELGMVLF</sequence>
<dbReference type="OrthoDB" id="9790390at2"/>
<dbReference type="NCBIfam" id="TIGR01068">
    <property type="entry name" value="thioredoxin"/>
    <property type="match status" value="1"/>
</dbReference>
<dbReference type="FunFam" id="3.40.30.10:FF:000001">
    <property type="entry name" value="Thioredoxin"/>
    <property type="match status" value="1"/>
</dbReference>
<dbReference type="PANTHER" id="PTHR45663:SF11">
    <property type="entry name" value="GEO12009P1"/>
    <property type="match status" value="1"/>
</dbReference>
<accession>E8N2S7</accession>
<dbReference type="AlphaFoldDB" id="E8N2S7"/>
<dbReference type="CDD" id="cd02947">
    <property type="entry name" value="TRX_family"/>
    <property type="match status" value="1"/>
</dbReference>
<name>E8N2S7_ANATU</name>
<dbReference type="GO" id="GO:0006950">
    <property type="term" value="P:response to stress"/>
    <property type="evidence" value="ECO:0007669"/>
    <property type="project" value="UniProtKB-ARBA"/>
</dbReference>
<proteinExistence type="inferred from homology"/>
<dbReference type="Gene3D" id="3.40.30.10">
    <property type="entry name" value="Glutaredoxin"/>
    <property type="match status" value="1"/>
</dbReference>
<evidence type="ECO:0000256" key="4">
    <source>
        <dbReference type="ARBA" id="ARBA00023157"/>
    </source>
</evidence>
<evidence type="ECO:0000256" key="2">
    <source>
        <dbReference type="ARBA" id="ARBA00022448"/>
    </source>
</evidence>
<keyword evidence="2" id="KW-0813">Transport</keyword>
<comment type="similarity">
    <text evidence="1">Belongs to the thioredoxin family.</text>
</comment>
<keyword evidence="4" id="KW-1015">Disulfide bond</keyword>
<dbReference type="InParanoid" id="E8N2S7"/>
<keyword evidence="3" id="KW-0249">Electron transport</keyword>
<organism evidence="8 9">
    <name type="scientific">Anaerolinea thermophila (strain DSM 14523 / JCM 11388 / NBRC 100420 / UNI-1)</name>
    <dbReference type="NCBI Taxonomy" id="926569"/>
    <lineage>
        <taxon>Bacteria</taxon>
        <taxon>Bacillati</taxon>
        <taxon>Chloroflexota</taxon>
        <taxon>Anaerolineae</taxon>
        <taxon>Anaerolineales</taxon>
        <taxon>Anaerolineaceae</taxon>
        <taxon>Anaerolinea</taxon>
    </lineage>
</organism>
<dbReference type="InterPro" id="IPR036249">
    <property type="entry name" value="Thioredoxin-like_sf"/>
</dbReference>
<dbReference type="RefSeq" id="WP_013561418.1">
    <property type="nucleotide sequence ID" value="NC_014960.1"/>
</dbReference>
<dbReference type="eggNOG" id="COG3118">
    <property type="taxonomic scope" value="Bacteria"/>
</dbReference>
<evidence type="ECO:0000313" key="9">
    <source>
        <dbReference type="Proteomes" id="UP000008922"/>
    </source>
</evidence>
<dbReference type="Pfam" id="PF14561">
    <property type="entry name" value="TPR_20"/>
    <property type="match status" value="1"/>
</dbReference>
<dbReference type="PRINTS" id="PR00421">
    <property type="entry name" value="THIOREDOXIN"/>
</dbReference>
<dbReference type="Gene3D" id="1.25.40.10">
    <property type="entry name" value="Tetratricopeptide repeat domain"/>
    <property type="match status" value="2"/>
</dbReference>
<evidence type="ECO:0000313" key="8">
    <source>
        <dbReference type="EMBL" id="BAJ65077.1"/>
    </source>
</evidence>
<keyword evidence="5" id="KW-0676">Redox-active center</keyword>
<dbReference type="GO" id="GO:0005737">
    <property type="term" value="C:cytoplasm"/>
    <property type="evidence" value="ECO:0007669"/>
    <property type="project" value="TreeGrafter"/>
</dbReference>
<keyword evidence="9" id="KW-1185">Reference proteome</keyword>
<dbReference type="STRING" id="926569.ANT_30510"/>
<dbReference type="InterPro" id="IPR011990">
    <property type="entry name" value="TPR-like_helical_dom_sf"/>
</dbReference>
<evidence type="ECO:0000256" key="6">
    <source>
        <dbReference type="NCBIfam" id="TIGR01068"/>
    </source>
</evidence>
<dbReference type="GO" id="GO:0015035">
    <property type="term" value="F:protein-disulfide reductase activity"/>
    <property type="evidence" value="ECO:0007669"/>
    <property type="project" value="UniProtKB-UniRule"/>
</dbReference>
<dbReference type="InterPro" id="IPR013766">
    <property type="entry name" value="Thioredoxin_domain"/>
</dbReference>
<evidence type="ECO:0000256" key="3">
    <source>
        <dbReference type="ARBA" id="ARBA00022982"/>
    </source>
</evidence>
<dbReference type="Pfam" id="PF00085">
    <property type="entry name" value="Thioredoxin"/>
    <property type="match status" value="1"/>
</dbReference>